<proteinExistence type="predicted"/>
<organism evidence="1">
    <name type="scientific">Arundo donax</name>
    <name type="common">Giant reed</name>
    <name type="synonym">Donax arundinaceus</name>
    <dbReference type="NCBI Taxonomy" id="35708"/>
    <lineage>
        <taxon>Eukaryota</taxon>
        <taxon>Viridiplantae</taxon>
        <taxon>Streptophyta</taxon>
        <taxon>Embryophyta</taxon>
        <taxon>Tracheophyta</taxon>
        <taxon>Spermatophyta</taxon>
        <taxon>Magnoliopsida</taxon>
        <taxon>Liliopsida</taxon>
        <taxon>Poales</taxon>
        <taxon>Poaceae</taxon>
        <taxon>PACMAD clade</taxon>
        <taxon>Arundinoideae</taxon>
        <taxon>Arundineae</taxon>
        <taxon>Arundo</taxon>
    </lineage>
</organism>
<reference evidence="1" key="2">
    <citation type="journal article" date="2015" name="Data Brief">
        <title>Shoot transcriptome of the giant reed, Arundo donax.</title>
        <authorList>
            <person name="Barrero R.A."/>
            <person name="Guerrero F.D."/>
            <person name="Moolhuijzen P."/>
            <person name="Goolsby J.A."/>
            <person name="Tidwell J."/>
            <person name="Bellgard S.E."/>
            <person name="Bellgard M.I."/>
        </authorList>
    </citation>
    <scope>NUCLEOTIDE SEQUENCE</scope>
    <source>
        <tissue evidence="1">Shoot tissue taken approximately 20 cm above the soil surface</tissue>
    </source>
</reference>
<dbReference type="AlphaFoldDB" id="A0A0A9H378"/>
<name>A0A0A9H378_ARUDO</name>
<accession>A0A0A9H378</accession>
<evidence type="ECO:0000313" key="1">
    <source>
        <dbReference type="EMBL" id="JAE29306.1"/>
    </source>
</evidence>
<reference evidence="1" key="1">
    <citation type="submission" date="2014-09" db="EMBL/GenBank/DDBJ databases">
        <authorList>
            <person name="Magalhaes I.L.F."/>
            <person name="Oliveira U."/>
            <person name="Santos F.R."/>
            <person name="Vidigal T.H.D.A."/>
            <person name="Brescovit A.D."/>
            <person name="Santos A.J."/>
        </authorList>
    </citation>
    <scope>NUCLEOTIDE SEQUENCE</scope>
    <source>
        <tissue evidence="1">Shoot tissue taken approximately 20 cm above the soil surface</tissue>
    </source>
</reference>
<protein>
    <submittedName>
        <fullName evidence="1">Uncharacterized protein</fullName>
    </submittedName>
</protein>
<dbReference type="EMBL" id="GBRH01168590">
    <property type="protein sequence ID" value="JAE29306.1"/>
    <property type="molecule type" value="Transcribed_RNA"/>
</dbReference>
<sequence length="91" mass="9877">MERRPQGRQAEQGLGVEALVADVEPLLRESVHLAEILLLPGTIKPPDLGVEVREDVARDGPVVVGQDVRRHDVHGGVQRELCEGTAAQVSR</sequence>